<name>A0A2K8YXH2_9BACT</name>
<reference evidence="3 4" key="1">
    <citation type="submission" date="2017-11" db="EMBL/GenBank/DDBJ databases">
        <title>Taxonomic description and genome sequences of Spirosoma HA7 sp. nov., isolated from pollen microhabitat of Corylus avellana.</title>
        <authorList>
            <person name="Ambika Manirajan B."/>
            <person name="Suarez C."/>
            <person name="Ratering S."/>
            <person name="Geissler-Plaum R."/>
            <person name="Cardinale M."/>
            <person name="Sylvia S."/>
        </authorList>
    </citation>
    <scope>NUCLEOTIDE SEQUENCE [LARGE SCALE GENOMIC DNA]</scope>
    <source>
        <strain evidence="3 4">HA7</strain>
    </source>
</reference>
<sequence>MNHIQKLLFITALLTSSVAFGQITEDPDDRRGQGKDPLRTQTPEGRPLPFGQRLRFGGGITGFRFGNPFSLGVSPVIAYQASERMIVGVGGSYTYTRYKPGYIYPTQGVTINQYGARGFVMYEFIPSILANLYLHGELQTNTYQQKVDQVVAAYTGTIAAPFLGLTYMQPISRRFGVNITALYNLNYKANDPISYQVYGGSPFLLRLSFF</sequence>
<keyword evidence="4" id="KW-1185">Reference proteome</keyword>
<dbReference type="EMBL" id="CP025096">
    <property type="protein sequence ID" value="AUD02274.1"/>
    <property type="molecule type" value="Genomic_DNA"/>
</dbReference>
<dbReference type="AlphaFoldDB" id="A0A2K8YXH2"/>
<gene>
    <name evidence="3" type="ORF">CWM47_10820</name>
</gene>
<evidence type="ECO:0008006" key="5">
    <source>
        <dbReference type="Google" id="ProtNLM"/>
    </source>
</evidence>
<keyword evidence="2" id="KW-0732">Signal</keyword>
<organism evidence="3 4">
    <name type="scientific">Spirosoma pollinicola</name>
    <dbReference type="NCBI Taxonomy" id="2057025"/>
    <lineage>
        <taxon>Bacteria</taxon>
        <taxon>Pseudomonadati</taxon>
        <taxon>Bacteroidota</taxon>
        <taxon>Cytophagia</taxon>
        <taxon>Cytophagales</taxon>
        <taxon>Cytophagaceae</taxon>
        <taxon>Spirosoma</taxon>
    </lineage>
</organism>
<evidence type="ECO:0000313" key="4">
    <source>
        <dbReference type="Proteomes" id="UP000232883"/>
    </source>
</evidence>
<protein>
    <recommendedName>
        <fullName evidence="5">Outer membrane protein beta-barrel domain-containing protein</fullName>
    </recommendedName>
</protein>
<dbReference type="OrthoDB" id="1098580at2"/>
<proteinExistence type="predicted"/>
<dbReference type="Proteomes" id="UP000232883">
    <property type="component" value="Chromosome"/>
</dbReference>
<dbReference type="RefSeq" id="WP_100987992.1">
    <property type="nucleotide sequence ID" value="NZ_CP025096.1"/>
</dbReference>
<accession>A0A2K8YXH2</accession>
<evidence type="ECO:0000256" key="1">
    <source>
        <dbReference type="SAM" id="MobiDB-lite"/>
    </source>
</evidence>
<feature type="region of interest" description="Disordered" evidence="1">
    <location>
        <begin position="24"/>
        <end position="48"/>
    </location>
</feature>
<evidence type="ECO:0000256" key="2">
    <source>
        <dbReference type="SAM" id="SignalP"/>
    </source>
</evidence>
<evidence type="ECO:0000313" key="3">
    <source>
        <dbReference type="EMBL" id="AUD02274.1"/>
    </source>
</evidence>
<feature type="compositionally biased region" description="Basic and acidic residues" evidence="1">
    <location>
        <begin position="28"/>
        <end position="38"/>
    </location>
</feature>
<dbReference type="KEGG" id="spir:CWM47_10820"/>
<feature type="chain" id="PRO_5014836824" description="Outer membrane protein beta-barrel domain-containing protein" evidence="2">
    <location>
        <begin position="22"/>
        <end position="210"/>
    </location>
</feature>
<feature type="signal peptide" evidence="2">
    <location>
        <begin position="1"/>
        <end position="21"/>
    </location>
</feature>